<protein>
    <recommendedName>
        <fullName evidence="7">Cobyrinate a,c-diamide synthase</fullName>
        <ecNumber evidence="7">6.3.5.11</ecNumber>
    </recommendedName>
    <alternativeName>
        <fullName evidence="7">Cobyrinic acid a,c-diamide synthetase</fullName>
    </alternativeName>
</protein>
<keyword evidence="2 7" id="KW-0436">Ligase</keyword>
<comment type="function">
    <text evidence="7">Catalyzes the ATP-dependent amidation of the two carboxylate groups at positions a and c of cobyrinate, using either L-glutamine or ammonia as the nitrogen source.</text>
</comment>
<dbReference type="PROSITE" id="PS51274">
    <property type="entry name" value="GATASE_COBBQ"/>
    <property type="match status" value="1"/>
</dbReference>
<dbReference type="Gene3D" id="3.40.50.300">
    <property type="entry name" value="P-loop containing nucleotide triphosphate hydrolases"/>
    <property type="match status" value="1"/>
</dbReference>
<evidence type="ECO:0000256" key="2">
    <source>
        <dbReference type="ARBA" id="ARBA00022598"/>
    </source>
</evidence>
<dbReference type="Gene3D" id="3.40.50.880">
    <property type="match status" value="1"/>
</dbReference>
<comment type="miscellaneous">
    <text evidence="7">The a and c carboxylates of cobyrinate are activated for nucleophilic attack via formation of a phosphorylated intermediate by ATP. CbiA catalyzes first the amidation of the c-carboxylate, and then that of the a-carboxylate.</text>
</comment>
<keyword evidence="3 7" id="KW-0547">Nucleotide-binding</keyword>
<evidence type="ECO:0000256" key="6">
    <source>
        <dbReference type="ARBA" id="ARBA00022962"/>
    </source>
</evidence>
<comment type="domain">
    <text evidence="7">Comprises of two domains. The C-terminal domain contains the binding site for glutamine and catalyzes the hydrolysis of this substrate to glutamate and ammonia. The N-terminal domain is anticipated to bind ATP and cobyrinate and catalyzes the ultimate synthesis of the diamide product. The ammonia produced via the glutaminase domain is probably translocated to the adjacent domain via a molecular tunnel, where it reacts with an activated intermediate.</text>
</comment>
<dbReference type="NCBIfam" id="NF002204">
    <property type="entry name" value="PRK01077.1"/>
    <property type="match status" value="1"/>
</dbReference>
<accession>A0ABR7HP98</accession>
<dbReference type="NCBIfam" id="TIGR00379">
    <property type="entry name" value="cobB"/>
    <property type="match status" value="1"/>
</dbReference>
<dbReference type="PANTHER" id="PTHR43873:SF1">
    <property type="entry name" value="COBYRINATE A,C-DIAMIDE SYNTHASE"/>
    <property type="match status" value="1"/>
</dbReference>
<reference evidence="10 11" key="1">
    <citation type="submission" date="2020-08" db="EMBL/GenBank/DDBJ databases">
        <title>Genome public.</title>
        <authorList>
            <person name="Liu C."/>
            <person name="Sun Q."/>
        </authorList>
    </citation>
    <scope>NUCLEOTIDE SEQUENCE [LARGE SCALE GENOMIC DNA]</scope>
    <source>
        <strain evidence="10 11">New-38</strain>
    </source>
</reference>
<proteinExistence type="inferred from homology"/>
<dbReference type="RefSeq" id="WP_186962777.1">
    <property type="nucleotide sequence ID" value="NZ_JACOPR010000001.1"/>
</dbReference>
<feature type="site" description="Increases nucleophilicity of active site Cys" evidence="7">
    <location>
        <position position="430"/>
    </location>
</feature>
<feature type="active site" description="Nucleophile" evidence="7">
    <location>
        <position position="330"/>
    </location>
</feature>
<gene>
    <name evidence="7" type="primary">cbiA</name>
    <name evidence="10" type="ORF">H8S34_00675</name>
</gene>
<dbReference type="EMBL" id="JACOPR010000001">
    <property type="protein sequence ID" value="MBC5729349.1"/>
    <property type="molecule type" value="Genomic_DNA"/>
</dbReference>
<organism evidence="10 11">
    <name type="scientific">Pseudoflavonifractor hominis</name>
    <dbReference type="NCBI Taxonomy" id="2763059"/>
    <lineage>
        <taxon>Bacteria</taxon>
        <taxon>Bacillati</taxon>
        <taxon>Bacillota</taxon>
        <taxon>Clostridia</taxon>
        <taxon>Eubacteriales</taxon>
        <taxon>Oscillospiraceae</taxon>
        <taxon>Pseudoflavonifractor</taxon>
    </lineage>
</organism>
<keyword evidence="7" id="KW-0169">Cobalamin biosynthesis</keyword>
<dbReference type="InterPro" id="IPR011698">
    <property type="entry name" value="GATase_3"/>
</dbReference>
<evidence type="ECO:0000313" key="11">
    <source>
        <dbReference type="Proteomes" id="UP000660021"/>
    </source>
</evidence>
<dbReference type="InterPro" id="IPR004484">
    <property type="entry name" value="CbiA/CobB_synth"/>
</dbReference>
<dbReference type="SUPFAM" id="SSF52540">
    <property type="entry name" value="P-loop containing nucleoside triphosphate hydrolases"/>
    <property type="match status" value="1"/>
</dbReference>
<keyword evidence="4 7" id="KW-0067">ATP-binding</keyword>
<comment type="caution">
    <text evidence="10">The sequence shown here is derived from an EMBL/GenBank/DDBJ whole genome shotgun (WGS) entry which is preliminary data.</text>
</comment>
<evidence type="ECO:0000259" key="8">
    <source>
        <dbReference type="Pfam" id="PF01656"/>
    </source>
</evidence>
<dbReference type="HAMAP" id="MF_00027">
    <property type="entry name" value="CobB_CbiA"/>
    <property type="match status" value="1"/>
</dbReference>
<dbReference type="CDD" id="cd03130">
    <property type="entry name" value="GATase1_CobB"/>
    <property type="match status" value="1"/>
</dbReference>
<evidence type="ECO:0000256" key="1">
    <source>
        <dbReference type="ARBA" id="ARBA00001946"/>
    </source>
</evidence>
<evidence type="ECO:0000256" key="5">
    <source>
        <dbReference type="ARBA" id="ARBA00022842"/>
    </source>
</evidence>
<dbReference type="EC" id="6.3.5.11" evidence="7"/>
<comment type="cofactor">
    <cofactor evidence="1 7">
        <name>Mg(2+)</name>
        <dbReference type="ChEBI" id="CHEBI:18420"/>
    </cofactor>
</comment>
<dbReference type="SUPFAM" id="SSF52317">
    <property type="entry name" value="Class I glutamine amidotransferase-like"/>
    <property type="match status" value="1"/>
</dbReference>
<feature type="domain" description="CobB/CobQ-like glutamine amidotransferase" evidence="9">
    <location>
        <begin position="247"/>
        <end position="433"/>
    </location>
</feature>
<comment type="pathway">
    <text evidence="7">Cofactor biosynthesis; adenosylcobalamin biosynthesis; cob(II)yrinate a,c-diamide from sirohydrochlorin (anaerobic route): step 10/10.</text>
</comment>
<evidence type="ECO:0000256" key="4">
    <source>
        <dbReference type="ARBA" id="ARBA00022840"/>
    </source>
</evidence>
<keyword evidence="6 7" id="KW-0315">Glutamine amidotransferase</keyword>
<comment type="similarity">
    <text evidence="7">Belongs to the CobB/CbiA family.</text>
</comment>
<dbReference type="Pfam" id="PF01656">
    <property type="entry name" value="CbiA"/>
    <property type="match status" value="1"/>
</dbReference>
<dbReference type="InterPro" id="IPR002586">
    <property type="entry name" value="CobQ/CobB/MinD/ParA_Nub-bd_dom"/>
</dbReference>
<dbReference type="PANTHER" id="PTHR43873">
    <property type="entry name" value="COBYRINATE A,C-DIAMIDE SYNTHASE"/>
    <property type="match status" value="1"/>
</dbReference>
<keyword evidence="11" id="KW-1185">Reference proteome</keyword>
<evidence type="ECO:0000256" key="7">
    <source>
        <dbReference type="HAMAP-Rule" id="MF_00027"/>
    </source>
</evidence>
<evidence type="ECO:0000259" key="9">
    <source>
        <dbReference type="Pfam" id="PF07685"/>
    </source>
</evidence>
<evidence type="ECO:0000256" key="3">
    <source>
        <dbReference type="ARBA" id="ARBA00022741"/>
    </source>
</evidence>
<feature type="domain" description="CobQ/CobB/MinD/ParA nucleotide binding" evidence="8">
    <location>
        <begin position="7"/>
        <end position="182"/>
    </location>
</feature>
<name>A0ABR7HP98_9FIRM</name>
<evidence type="ECO:0000313" key="10">
    <source>
        <dbReference type="EMBL" id="MBC5729349.1"/>
    </source>
</evidence>
<dbReference type="Pfam" id="PF07685">
    <property type="entry name" value="GATase_3"/>
    <property type="match status" value="1"/>
</dbReference>
<dbReference type="InterPro" id="IPR027417">
    <property type="entry name" value="P-loop_NTPase"/>
</dbReference>
<comment type="catalytic activity">
    <reaction evidence="7">
        <text>cob(II)yrinate + 2 L-glutamine + 2 ATP + 2 H2O = cob(II)yrinate a,c diamide + 2 L-glutamate + 2 ADP + 2 phosphate + 2 H(+)</text>
        <dbReference type="Rhea" id="RHEA:26289"/>
        <dbReference type="ChEBI" id="CHEBI:15377"/>
        <dbReference type="ChEBI" id="CHEBI:15378"/>
        <dbReference type="ChEBI" id="CHEBI:29985"/>
        <dbReference type="ChEBI" id="CHEBI:30616"/>
        <dbReference type="ChEBI" id="CHEBI:43474"/>
        <dbReference type="ChEBI" id="CHEBI:58359"/>
        <dbReference type="ChEBI" id="CHEBI:58537"/>
        <dbReference type="ChEBI" id="CHEBI:58894"/>
        <dbReference type="ChEBI" id="CHEBI:456216"/>
        <dbReference type="EC" id="6.3.5.11"/>
    </reaction>
</comment>
<dbReference type="Proteomes" id="UP000660021">
    <property type="component" value="Unassembled WGS sequence"/>
</dbReference>
<keyword evidence="5 7" id="KW-0460">Magnesium</keyword>
<sequence>MNPPRLLFAAPASGCGKTTVTCAVLQALVNRGLDPVAFKSGPDYIDPMFHAEVLGVPSRNLDLFLMGEQAVRRSLCQNCAGHGPAILEGAMGYYDGAALSSELSAWNLAHRTATPAVLVVDGRGAARSLAAVVKGFCALEEEHGIRGVLFNRVSPMFYPALKDCVEEETGIPVYGYLPVLPDASLESRHLGLITAAEVSDLRGKLSALAAQAEKSIDLDGLLALARSAPDLPPEEENIPASHPSRPRIAVARDEAFCFYYADALELLEKLGAELVPFSPLRDEGLPEGCAGLYLGGGYPELYGAALANNTAMRRAVRLAVNRGMPTVAECGGFLYLHRTLSDADGVDRPLAGALPAAAWNQGKLGRFGYITLTARTEGLLCGAGESLPAHEFHYWESDRPGADFHAQKPRSKRGWDCAWHTPTLYAGFPHVHFCGCQQAAERFVAACARYHGENEG</sequence>
<dbReference type="InterPro" id="IPR029062">
    <property type="entry name" value="Class_I_gatase-like"/>
</dbReference>